<evidence type="ECO:0000256" key="5">
    <source>
        <dbReference type="ARBA" id="ARBA00023136"/>
    </source>
</evidence>
<comment type="subcellular location">
    <subcellularLocation>
        <location evidence="1">Cell membrane</location>
        <topology evidence="1">Multi-pass membrane protein</topology>
    </subcellularLocation>
</comment>
<accession>A0A1G8QM19</accession>
<evidence type="ECO:0000256" key="6">
    <source>
        <dbReference type="SAM" id="Phobius"/>
    </source>
</evidence>
<sequence>MRIHFKTSYDHDIRLFQDGWQAFLYAALLALMIALPWLIDDFFLGEATNVLIWSTCGLGLMLLTGQTGQASLGHSAFMAMGCYACVLLMEAGLPFILAFPLGGIITGLIGALIAIPALKLHGVYLAIATLALAILTDDLIVMLEPWTGGVAGKFAPPIYVFGIEINRWSNPTAWYYMALVVVLVVTLFYRNLLRAPMGRAFAAVRDSEISAQAMGVNIARTKTIAFGISAGITGLGGALMGLFAEVFNNETFTFILSIQLLMMIVVGGLGFIHGAFLGAIVIAFLPQVLSIATDSLGSTVAIPGLETGVFGLIMILFILFEPMGLYGRWLKIRTFLELFPFARKDMFRRQKSYLKTERLR</sequence>
<feature type="transmembrane region" description="Helical" evidence="6">
    <location>
        <begin position="224"/>
        <end position="244"/>
    </location>
</feature>
<keyword evidence="2" id="KW-1003">Cell membrane</keyword>
<feature type="transmembrane region" description="Helical" evidence="6">
    <location>
        <begin position="45"/>
        <end position="63"/>
    </location>
</feature>
<keyword evidence="3 6" id="KW-0812">Transmembrane</keyword>
<evidence type="ECO:0000313" key="8">
    <source>
        <dbReference type="Proteomes" id="UP000199340"/>
    </source>
</evidence>
<dbReference type="EMBL" id="FNEB01000008">
    <property type="protein sequence ID" value="SDJ05747.1"/>
    <property type="molecule type" value="Genomic_DNA"/>
</dbReference>
<evidence type="ECO:0000256" key="1">
    <source>
        <dbReference type="ARBA" id="ARBA00004651"/>
    </source>
</evidence>
<feature type="transmembrane region" description="Helical" evidence="6">
    <location>
        <begin position="256"/>
        <end position="284"/>
    </location>
</feature>
<evidence type="ECO:0000256" key="3">
    <source>
        <dbReference type="ARBA" id="ARBA00022692"/>
    </source>
</evidence>
<dbReference type="Pfam" id="PF02653">
    <property type="entry name" value="BPD_transp_2"/>
    <property type="match status" value="1"/>
</dbReference>
<feature type="transmembrane region" description="Helical" evidence="6">
    <location>
        <begin position="122"/>
        <end position="143"/>
    </location>
</feature>
<name>A0A1G8QM19_9RHOB</name>
<dbReference type="PANTHER" id="PTHR30482:SF20">
    <property type="entry name" value="HIGH-AFFINITY BRANCHED-CHAIN AMINO ACID TRANSPORT SYSTEM PERMEASE PROTEIN LIVM"/>
    <property type="match status" value="1"/>
</dbReference>
<keyword evidence="8" id="KW-1185">Reference proteome</keyword>
<feature type="transmembrane region" description="Helical" evidence="6">
    <location>
        <begin position="20"/>
        <end position="39"/>
    </location>
</feature>
<protein>
    <submittedName>
        <fullName evidence="7">Branched-chain amino acid transport system permease protein</fullName>
    </submittedName>
</protein>
<evidence type="ECO:0000313" key="7">
    <source>
        <dbReference type="EMBL" id="SDJ05747.1"/>
    </source>
</evidence>
<evidence type="ECO:0000256" key="2">
    <source>
        <dbReference type="ARBA" id="ARBA00022475"/>
    </source>
</evidence>
<dbReference type="RefSeq" id="WP_090029413.1">
    <property type="nucleotide sequence ID" value="NZ_FNEB01000008.1"/>
</dbReference>
<organism evidence="7 8">
    <name type="scientific">Lutimaribacter saemankumensis</name>
    <dbReference type="NCBI Taxonomy" id="490829"/>
    <lineage>
        <taxon>Bacteria</taxon>
        <taxon>Pseudomonadati</taxon>
        <taxon>Pseudomonadota</taxon>
        <taxon>Alphaproteobacteria</taxon>
        <taxon>Rhodobacterales</taxon>
        <taxon>Roseobacteraceae</taxon>
        <taxon>Lutimaribacter</taxon>
    </lineage>
</organism>
<dbReference type="GO" id="GO:0015658">
    <property type="term" value="F:branched-chain amino acid transmembrane transporter activity"/>
    <property type="evidence" value="ECO:0007669"/>
    <property type="project" value="InterPro"/>
</dbReference>
<dbReference type="InterPro" id="IPR043428">
    <property type="entry name" value="LivM-like"/>
</dbReference>
<dbReference type="Proteomes" id="UP000199340">
    <property type="component" value="Unassembled WGS sequence"/>
</dbReference>
<dbReference type="InterPro" id="IPR001851">
    <property type="entry name" value="ABC_transp_permease"/>
</dbReference>
<reference evidence="7 8" key="1">
    <citation type="submission" date="2016-10" db="EMBL/GenBank/DDBJ databases">
        <authorList>
            <person name="de Groot N.N."/>
        </authorList>
    </citation>
    <scope>NUCLEOTIDE SEQUENCE [LARGE SCALE GENOMIC DNA]</scope>
    <source>
        <strain evidence="7 8">DSM 28010</strain>
    </source>
</reference>
<dbReference type="AlphaFoldDB" id="A0A1G8QM19"/>
<keyword evidence="4 6" id="KW-1133">Transmembrane helix</keyword>
<dbReference type="STRING" id="490829.SAMN05421850_1087"/>
<proteinExistence type="predicted"/>
<gene>
    <name evidence="7" type="ORF">SAMN05421850_1087</name>
</gene>
<feature type="transmembrane region" description="Helical" evidence="6">
    <location>
        <begin position="173"/>
        <end position="189"/>
    </location>
</feature>
<feature type="transmembrane region" description="Helical" evidence="6">
    <location>
        <begin position="95"/>
        <end position="115"/>
    </location>
</feature>
<evidence type="ECO:0000256" key="4">
    <source>
        <dbReference type="ARBA" id="ARBA00022989"/>
    </source>
</evidence>
<keyword evidence="5 6" id="KW-0472">Membrane</keyword>
<dbReference type="OrthoDB" id="9804361at2"/>
<dbReference type="PANTHER" id="PTHR30482">
    <property type="entry name" value="HIGH-AFFINITY BRANCHED-CHAIN AMINO ACID TRANSPORT SYSTEM PERMEASE"/>
    <property type="match status" value="1"/>
</dbReference>
<dbReference type="GO" id="GO:0005886">
    <property type="term" value="C:plasma membrane"/>
    <property type="evidence" value="ECO:0007669"/>
    <property type="project" value="UniProtKB-SubCell"/>
</dbReference>
<feature type="transmembrane region" description="Helical" evidence="6">
    <location>
        <begin position="296"/>
        <end position="320"/>
    </location>
</feature>
<dbReference type="CDD" id="cd06581">
    <property type="entry name" value="TM_PBP1_LivM_like"/>
    <property type="match status" value="1"/>
</dbReference>